<feature type="compositionally biased region" description="Polar residues" evidence="1">
    <location>
        <begin position="32"/>
        <end position="48"/>
    </location>
</feature>
<feature type="compositionally biased region" description="Basic and acidic residues" evidence="1">
    <location>
        <begin position="49"/>
        <end position="59"/>
    </location>
</feature>
<dbReference type="STRING" id="45351.A7SSJ5"/>
<keyword evidence="3" id="KW-1185">Reference proteome</keyword>
<dbReference type="PANTHER" id="PTHR31097">
    <property type="entry name" value="SI:DKEY-276J7.1"/>
    <property type="match status" value="1"/>
</dbReference>
<evidence type="ECO:0000313" key="2">
    <source>
        <dbReference type="EMBL" id="EDO33351.1"/>
    </source>
</evidence>
<dbReference type="InParanoid" id="A7SSJ5"/>
<dbReference type="Pfam" id="PF17662">
    <property type="entry name" value="DUF5524"/>
    <property type="match status" value="1"/>
</dbReference>
<feature type="region of interest" description="Disordered" evidence="1">
    <location>
        <begin position="83"/>
        <end position="102"/>
    </location>
</feature>
<reference evidence="2 3" key="1">
    <citation type="journal article" date="2007" name="Science">
        <title>Sea anemone genome reveals ancestral eumetazoan gene repertoire and genomic organization.</title>
        <authorList>
            <person name="Putnam N.H."/>
            <person name="Srivastava M."/>
            <person name="Hellsten U."/>
            <person name="Dirks B."/>
            <person name="Chapman J."/>
            <person name="Salamov A."/>
            <person name="Terry A."/>
            <person name="Shapiro H."/>
            <person name="Lindquist E."/>
            <person name="Kapitonov V.V."/>
            <person name="Jurka J."/>
            <person name="Genikhovich G."/>
            <person name="Grigoriev I.V."/>
            <person name="Lucas S.M."/>
            <person name="Steele R.E."/>
            <person name="Finnerty J.R."/>
            <person name="Technau U."/>
            <person name="Martindale M.Q."/>
            <person name="Rokhsar D.S."/>
        </authorList>
    </citation>
    <scope>NUCLEOTIDE SEQUENCE [LARGE SCALE GENOMIC DNA]</scope>
    <source>
        <strain evidence="3">CH2 X CH6</strain>
    </source>
</reference>
<name>A7SSJ5_NEMVE</name>
<dbReference type="InterPro" id="IPR040247">
    <property type="entry name" value="DUF5524"/>
</dbReference>
<gene>
    <name evidence="2" type="ORF">NEMVEDRAFT_v1g247142</name>
</gene>
<evidence type="ECO:0000256" key="1">
    <source>
        <dbReference type="SAM" id="MobiDB-lite"/>
    </source>
</evidence>
<dbReference type="OMA" id="ATEWHEK"/>
<feature type="compositionally biased region" description="Basic and acidic residues" evidence="1">
    <location>
        <begin position="83"/>
        <end position="95"/>
    </location>
</feature>
<dbReference type="OrthoDB" id="10012494at2759"/>
<sequence length="248" mass="29168">MKPRYKPLDRPEGEDTWYCHFIPKRNEKISEAANNAVSQIPDLNQGKTSQKDEKPERKSNRGKPGPNDSKYIRLAKAGGRRHLLEFHENTRKDSGPRGYPVPEWYYDSYETDEEEHNPRGKDKKKMLAPERPDWMTHIEFDPKTQKPSSRRMCRPVIGFDALSTWKRDDIERKLNNKAREMESIRFNIENPKRVRDNKRLAQGGHEKAKVVNKRTDGPRLPELPKRKLSGADLAVRWYDKWYIACIKS</sequence>
<dbReference type="HOGENOM" id="CLU_1121249_0_0_1"/>
<dbReference type="Proteomes" id="UP000001593">
    <property type="component" value="Unassembled WGS sequence"/>
</dbReference>
<dbReference type="EMBL" id="DS469777">
    <property type="protein sequence ID" value="EDO33351.1"/>
    <property type="molecule type" value="Genomic_DNA"/>
</dbReference>
<dbReference type="PANTHER" id="PTHR31097:SF2">
    <property type="entry name" value="CHROMOSOME 7 OPEN READING FRAME 57"/>
    <property type="match status" value="1"/>
</dbReference>
<dbReference type="KEGG" id="nve:5504553"/>
<dbReference type="PhylomeDB" id="A7SSJ5"/>
<proteinExistence type="predicted"/>
<feature type="region of interest" description="Disordered" evidence="1">
    <location>
        <begin position="30"/>
        <end position="71"/>
    </location>
</feature>
<feature type="region of interest" description="Disordered" evidence="1">
    <location>
        <begin position="195"/>
        <end position="225"/>
    </location>
</feature>
<accession>A7SSJ5</accession>
<organism evidence="2 3">
    <name type="scientific">Nematostella vectensis</name>
    <name type="common">Starlet sea anemone</name>
    <dbReference type="NCBI Taxonomy" id="45351"/>
    <lineage>
        <taxon>Eukaryota</taxon>
        <taxon>Metazoa</taxon>
        <taxon>Cnidaria</taxon>
        <taxon>Anthozoa</taxon>
        <taxon>Hexacorallia</taxon>
        <taxon>Actiniaria</taxon>
        <taxon>Edwardsiidae</taxon>
        <taxon>Nematostella</taxon>
    </lineage>
</organism>
<protein>
    <submittedName>
        <fullName evidence="2">Uncharacterized protein</fullName>
    </submittedName>
</protein>
<evidence type="ECO:0000313" key="3">
    <source>
        <dbReference type="Proteomes" id="UP000001593"/>
    </source>
</evidence>
<dbReference type="AlphaFoldDB" id="A7SSJ5"/>